<dbReference type="EMBL" id="LATX01002101">
    <property type="protein sequence ID" value="KTB34261.1"/>
    <property type="molecule type" value="Genomic_DNA"/>
</dbReference>
<proteinExistence type="predicted"/>
<sequence>MMDLRWLGVVSKGGHLLL</sequence>
<protein>
    <submittedName>
        <fullName evidence="1">Uncharacterized protein</fullName>
    </submittedName>
</protein>
<dbReference type="Proteomes" id="UP000054988">
    <property type="component" value="Unassembled WGS sequence"/>
</dbReference>
<organism evidence="1 2">
    <name type="scientific">Moniliophthora roreri</name>
    <name type="common">Frosty pod rot fungus</name>
    <name type="synonym">Monilia roreri</name>
    <dbReference type="NCBI Taxonomy" id="221103"/>
    <lineage>
        <taxon>Eukaryota</taxon>
        <taxon>Fungi</taxon>
        <taxon>Dikarya</taxon>
        <taxon>Basidiomycota</taxon>
        <taxon>Agaricomycotina</taxon>
        <taxon>Agaricomycetes</taxon>
        <taxon>Agaricomycetidae</taxon>
        <taxon>Agaricales</taxon>
        <taxon>Marasmiineae</taxon>
        <taxon>Marasmiaceae</taxon>
        <taxon>Moniliophthora</taxon>
    </lineage>
</organism>
<name>A0A0W0FDA4_MONRR</name>
<evidence type="ECO:0000313" key="2">
    <source>
        <dbReference type="Proteomes" id="UP000054988"/>
    </source>
</evidence>
<gene>
    <name evidence="1" type="ORF">WG66_13163</name>
</gene>
<comment type="caution">
    <text evidence="1">The sequence shown here is derived from an EMBL/GenBank/DDBJ whole genome shotgun (WGS) entry which is preliminary data.</text>
</comment>
<reference evidence="1 2" key="1">
    <citation type="submission" date="2015-12" db="EMBL/GenBank/DDBJ databases">
        <title>Draft genome sequence of Moniliophthora roreri, the causal agent of frosty pod rot of cacao.</title>
        <authorList>
            <person name="Aime M.C."/>
            <person name="Diaz-Valderrama J.R."/>
            <person name="Kijpornyongpan T."/>
            <person name="Phillips-Mora W."/>
        </authorList>
    </citation>
    <scope>NUCLEOTIDE SEQUENCE [LARGE SCALE GENOMIC DNA]</scope>
    <source>
        <strain evidence="1 2">MCA 2952</strain>
    </source>
</reference>
<evidence type="ECO:0000313" key="1">
    <source>
        <dbReference type="EMBL" id="KTB34261.1"/>
    </source>
</evidence>
<dbReference type="AlphaFoldDB" id="A0A0W0FDA4"/>
<accession>A0A0W0FDA4</accession>